<evidence type="ECO:0000256" key="13">
    <source>
        <dbReference type="ARBA" id="ARBA00037660"/>
    </source>
</evidence>
<dbReference type="GeneTree" id="ENSGT00390000007101"/>
<feature type="transmembrane region" description="Helical" evidence="18">
    <location>
        <begin position="114"/>
        <end position="134"/>
    </location>
</feature>
<keyword evidence="7" id="KW-0378">Hydrolase</keyword>
<comment type="catalytic activity">
    <reaction evidence="16">
        <text>a 1-O-(1Z-alkenyl)-sn-glycero-3-phosphoethanolamine + H2O = a 2,3-saturated aldehyde + sn-glycero-3-phosphoethanolamine</text>
        <dbReference type="Rhea" id="RHEA:16905"/>
        <dbReference type="ChEBI" id="CHEBI:15377"/>
        <dbReference type="ChEBI" id="CHEBI:73359"/>
        <dbReference type="ChEBI" id="CHEBI:77288"/>
        <dbReference type="ChEBI" id="CHEBI:143890"/>
        <dbReference type="EC" id="3.3.2.2"/>
    </reaction>
</comment>
<dbReference type="VGNC" id="VGNC:94211">
    <property type="gene designation" value="TMEM86B"/>
</dbReference>
<reference evidence="20" key="1">
    <citation type="submission" date="2009-11" db="EMBL/GenBank/DDBJ databases">
        <authorList>
            <consortium name="Porcine genome sequencing project"/>
        </authorList>
    </citation>
    <scope>NUCLEOTIDE SEQUENCE [LARGE SCALE GENOMIC DNA]</scope>
    <source>
        <strain evidence="20">Duroc</strain>
    </source>
</reference>
<sequence length="293" mass="31583">MDPGKEGLPRKPRFSAQGWGWALWGWTSWSLGSVARVPGWAWGDNLDPQGRGAHWARGQVVLKPGLGLGAGLVSRAQQPPGPLKQLHVGKWLSPFFFTCAVYFLLWIPDDQPSWVGALVKCLPVLSLVVFLRAVDAGGGYSARLQGALLCSAVGDACLVWPEAFLHGVAAFAAAHLLYLWAFGLTPLQPGLLLLVILAALPYYGLLLWHLPPDLVLALTAYSLALATMLWRGLARGGSTGWGALLFTLSDTTLAWNAFAQPLPHARLVVMTTYYSAQVLISLSVSQSPKLKPN</sequence>
<accession>A0A5G2RB31</accession>
<reference evidence="19" key="4">
    <citation type="submission" date="2025-09" db="UniProtKB">
        <authorList>
            <consortium name="Ensembl"/>
        </authorList>
    </citation>
    <scope>IDENTIFICATION</scope>
</reference>
<evidence type="ECO:0000256" key="4">
    <source>
        <dbReference type="ARBA" id="ARBA00011738"/>
    </source>
</evidence>
<evidence type="ECO:0000256" key="2">
    <source>
        <dbReference type="ARBA" id="ARBA00004496"/>
    </source>
</evidence>
<evidence type="ECO:0000256" key="3">
    <source>
        <dbReference type="ARBA" id="ARBA00007375"/>
    </source>
</evidence>
<keyword evidence="9 18" id="KW-1133">Transmembrane helix</keyword>
<dbReference type="EC" id="3.3.2.2" evidence="12"/>
<keyword evidence="11 18" id="KW-0472">Membrane</keyword>
<feature type="transmembrane region" description="Helical" evidence="18">
    <location>
        <begin position="163"/>
        <end position="184"/>
    </location>
</feature>
<reference evidence="19" key="2">
    <citation type="journal article" date="2020" name="Gigascience">
        <title>An improved pig reference genome sequence to enable pig genetics and genomics research.</title>
        <authorList>
            <person name="Warr A."/>
            <person name="Affara N."/>
            <person name="Aken B."/>
            <person name="Beiki H."/>
            <person name="Bickhart D.M."/>
            <person name="Billis K."/>
            <person name="Chow W."/>
            <person name="Eory L."/>
            <person name="Finlayson H.A."/>
            <person name="Flicek P."/>
            <person name="Giron C.G."/>
            <person name="Griffin D.K."/>
            <person name="Hall R."/>
            <person name="Hannum G."/>
            <person name="Hourlier T."/>
            <person name="Howe K."/>
            <person name="Hume D.A."/>
            <person name="Izuogu O."/>
            <person name="Kim K."/>
            <person name="Koren S."/>
            <person name="Liu H."/>
            <person name="Manchanda N."/>
            <person name="Martin F.J."/>
            <person name="Nonneman D.J."/>
            <person name="O'Connor R.E."/>
            <person name="Phillippy A.M."/>
            <person name="Rohrer G.A."/>
            <person name="Rosen B.D."/>
            <person name="Rund L.A."/>
            <person name="Sargent C.A."/>
            <person name="Schook L.B."/>
            <person name="Schroeder S.G."/>
            <person name="Schwartz A.S."/>
            <person name="Skinner B.M."/>
            <person name="Talbot R."/>
            <person name="Tseng E."/>
            <person name="Tuggle C.K."/>
            <person name="Watson M."/>
            <person name="Smith T.P.L."/>
            <person name="Archibald A.L."/>
        </authorList>
    </citation>
    <scope>NUCLEOTIDE SEQUENCE [LARGE SCALE GENOMIC DNA]</scope>
    <source>
        <strain evidence="19">Duroc</strain>
    </source>
</reference>
<comment type="function">
    <text evidence="13">Catalyzes the hydrolysis of the vinyl ether bond of choline or ethanolamine lysoplasmalogens, forming fatty aldehyde and glycerophosphocholine or glycerophosphoethanolamine, respectively and is specific for the sn-2-deacylated (lyso) form of plasmalogen.</text>
</comment>
<evidence type="ECO:0000256" key="12">
    <source>
        <dbReference type="ARBA" id="ARBA00035673"/>
    </source>
</evidence>
<dbReference type="PANTHER" id="PTHR31885">
    <property type="entry name" value="GH04784P"/>
    <property type="match status" value="1"/>
</dbReference>
<reference evidence="19" key="3">
    <citation type="submission" date="2025-08" db="UniProtKB">
        <authorList>
            <consortium name="Ensembl"/>
        </authorList>
    </citation>
    <scope>IDENTIFICATION</scope>
</reference>
<evidence type="ECO:0000256" key="16">
    <source>
        <dbReference type="ARBA" id="ARBA00049458"/>
    </source>
</evidence>
<keyword evidence="20" id="KW-1185">Reference proteome</keyword>
<feature type="transmembrane region" description="Helical" evidence="18">
    <location>
        <begin position="91"/>
        <end position="107"/>
    </location>
</feature>
<evidence type="ECO:0000313" key="21">
    <source>
        <dbReference type="VGNC" id="VGNC:94211"/>
    </source>
</evidence>
<evidence type="ECO:0000256" key="6">
    <source>
        <dbReference type="ARBA" id="ARBA00022692"/>
    </source>
</evidence>
<keyword evidence="6 18" id="KW-0812">Transmembrane</keyword>
<dbReference type="GO" id="GO:0047408">
    <property type="term" value="F:alkenylglycerophosphocholine hydrolase activity"/>
    <property type="evidence" value="ECO:0007669"/>
    <property type="project" value="UniProtKB-EC"/>
</dbReference>
<evidence type="ECO:0000313" key="20">
    <source>
        <dbReference type="Proteomes" id="UP000008227"/>
    </source>
</evidence>
<evidence type="ECO:0000256" key="11">
    <source>
        <dbReference type="ARBA" id="ARBA00023136"/>
    </source>
</evidence>
<evidence type="ECO:0000256" key="17">
    <source>
        <dbReference type="ARBA" id="ARBA00049560"/>
    </source>
</evidence>
<evidence type="ECO:0000256" key="8">
    <source>
        <dbReference type="ARBA" id="ARBA00022824"/>
    </source>
</evidence>
<dbReference type="AlphaFoldDB" id="A0A5G2RB31"/>
<evidence type="ECO:0000256" key="10">
    <source>
        <dbReference type="ARBA" id="ARBA00023098"/>
    </source>
</evidence>
<evidence type="ECO:0000256" key="7">
    <source>
        <dbReference type="ARBA" id="ARBA00022801"/>
    </source>
</evidence>
<evidence type="ECO:0000256" key="15">
    <source>
        <dbReference type="ARBA" id="ARBA00042674"/>
    </source>
</evidence>
<keyword evidence="5" id="KW-0963">Cytoplasm</keyword>
<dbReference type="Pfam" id="PF07947">
    <property type="entry name" value="YhhN"/>
    <property type="match status" value="1"/>
</dbReference>
<dbReference type="PANTHER" id="PTHR31885:SF7">
    <property type="entry name" value="LYSOPLASMALOGENASE"/>
    <property type="match status" value="1"/>
</dbReference>
<feature type="transmembrane region" description="Helical" evidence="18">
    <location>
        <begin position="214"/>
        <end position="233"/>
    </location>
</feature>
<dbReference type="InterPro" id="IPR012506">
    <property type="entry name" value="TMEM86B-like"/>
</dbReference>
<dbReference type="Proteomes" id="UP000008227">
    <property type="component" value="Chromosome 6"/>
</dbReference>
<evidence type="ECO:0000256" key="9">
    <source>
        <dbReference type="ARBA" id="ARBA00022989"/>
    </source>
</evidence>
<comment type="subunit">
    <text evidence="4">Homodimer.</text>
</comment>
<evidence type="ECO:0000313" key="19">
    <source>
        <dbReference type="Ensembl" id="ENSSSCP00000073530.1"/>
    </source>
</evidence>
<keyword evidence="10" id="KW-0443">Lipid metabolism</keyword>
<proteinExistence type="inferred from homology"/>
<dbReference type="GO" id="GO:0005789">
    <property type="term" value="C:endoplasmic reticulum membrane"/>
    <property type="evidence" value="ECO:0007669"/>
    <property type="project" value="UniProtKB-SubCell"/>
</dbReference>
<evidence type="ECO:0000256" key="14">
    <source>
        <dbReference type="ARBA" id="ARBA00039876"/>
    </source>
</evidence>
<evidence type="ECO:0000256" key="18">
    <source>
        <dbReference type="SAM" id="Phobius"/>
    </source>
</evidence>
<comment type="similarity">
    <text evidence="3">Belongs to the TMEM86 family.</text>
</comment>
<dbReference type="Bgee" id="ENSSSCG00000003302">
    <property type="expression patterns" value="Expressed in liver and 22 other cell types or tissues"/>
</dbReference>
<organism evidence="19 20">
    <name type="scientific">Sus scrofa</name>
    <name type="common">Pig</name>
    <dbReference type="NCBI Taxonomy" id="9823"/>
    <lineage>
        <taxon>Eukaryota</taxon>
        <taxon>Metazoa</taxon>
        <taxon>Chordata</taxon>
        <taxon>Craniata</taxon>
        <taxon>Vertebrata</taxon>
        <taxon>Euteleostomi</taxon>
        <taxon>Mammalia</taxon>
        <taxon>Eutheria</taxon>
        <taxon>Laurasiatheria</taxon>
        <taxon>Artiodactyla</taxon>
        <taxon>Suina</taxon>
        <taxon>Suidae</taxon>
        <taxon>Sus</taxon>
    </lineage>
</organism>
<protein>
    <recommendedName>
        <fullName evidence="14">Lysoplasmalogenase TMEM86B</fullName>
        <ecNumber evidence="12">3.3.2.2</ecNumber>
    </recommendedName>
    <alternativeName>
        <fullName evidence="15">Transmembrane protein 86B</fullName>
    </alternativeName>
</protein>
<dbReference type="ExpressionAtlas" id="A0A5G2RB31">
    <property type="expression patterns" value="baseline"/>
</dbReference>
<keyword evidence="8" id="KW-0256">Endoplasmic reticulum</keyword>
<comment type="catalytic activity">
    <reaction evidence="17">
        <text>a 1-O-(1Z-alkenyl)-sn-glycero-3-phosphocholine + H2O = a 2,3-saturated aldehyde + sn-glycerol 3-phosphocholine</text>
        <dbReference type="Rhea" id="RHEA:22544"/>
        <dbReference type="ChEBI" id="CHEBI:15377"/>
        <dbReference type="ChEBI" id="CHEBI:16870"/>
        <dbReference type="ChEBI" id="CHEBI:73359"/>
        <dbReference type="ChEBI" id="CHEBI:77287"/>
        <dbReference type="EC" id="3.3.2.2"/>
    </reaction>
</comment>
<name>A0A5G2RB31_PIG</name>
<feature type="transmembrane region" description="Helical" evidence="18">
    <location>
        <begin position="191"/>
        <end position="208"/>
    </location>
</feature>
<evidence type="ECO:0000256" key="5">
    <source>
        <dbReference type="ARBA" id="ARBA00022490"/>
    </source>
</evidence>
<comment type="subcellular location">
    <subcellularLocation>
        <location evidence="2">Cytoplasm</location>
    </subcellularLocation>
    <subcellularLocation>
        <location evidence="1">Endoplasmic reticulum membrane</location>
        <topology evidence="1">Multi-pass membrane protein</topology>
    </subcellularLocation>
</comment>
<gene>
    <name evidence="19 21" type="primary">TMEM86B</name>
</gene>
<dbReference type="GO" id="GO:0006629">
    <property type="term" value="P:lipid metabolic process"/>
    <property type="evidence" value="ECO:0007669"/>
    <property type="project" value="UniProtKB-KW"/>
</dbReference>
<evidence type="ECO:0000256" key="1">
    <source>
        <dbReference type="ARBA" id="ARBA00004477"/>
    </source>
</evidence>
<dbReference type="Ensembl" id="ENSSSCT00000090428.1">
    <property type="protein sequence ID" value="ENSSSCP00000073530.1"/>
    <property type="gene ID" value="ENSSSCG00000003302.5"/>
</dbReference>